<dbReference type="GO" id="GO:0042626">
    <property type="term" value="F:ATPase-coupled transmembrane transporter activity"/>
    <property type="evidence" value="ECO:0007669"/>
    <property type="project" value="TreeGrafter"/>
</dbReference>
<comment type="caution">
    <text evidence="10">The sequence shown here is derived from an EMBL/GenBank/DDBJ whole genome shotgun (WGS) entry which is preliminary data.</text>
</comment>
<evidence type="ECO:0000256" key="1">
    <source>
        <dbReference type="ARBA" id="ARBA00004236"/>
    </source>
</evidence>
<keyword evidence="3" id="KW-0813">Transport</keyword>
<dbReference type="FunFam" id="3.40.50.300:FF:000224">
    <property type="entry name" value="Energy-coupling factor transporter ATP-binding protein EcfA"/>
    <property type="match status" value="1"/>
</dbReference>
<dbReference type="GO" id="GO:0016887">
    <property type="term" value="F:ATP hydrolysis activity"/>
    <property type="evidence" value="ECO:0007669"/>
    <property type="project" value="InterPro"/>
</dbReference>
<keyword evidence="5" id="KW-0547">Nucleotide-binding</keyword>
<evidence type="ECO:0000259" key="9">
    <source>
        <dbReference type="PROSITE" id="PS50893"/>
    </source>
</evidence>
<evidence type="ECO:0000256" key="7">
    <source>
        <dbReference type="ARBA" id="ARBA00022967"/>
    </source>
</evidence>
<keyword evidence="6 10" id="KW-0067">ATP-binding</keyword>
<dbReference type="OrthoDB" id="9784332at2"/>
<dbReference type="PROSITE" id="PS00211">
    <property type="entry name" value="ABC_TRANSPORTER_1"/>
    <property type="match status" value="1"/>
</dbReference>
<dbReference type="Pfam" id="PF00005">
    <property type="entry name" value="ABC_tran"/>
    <property type="match status" value="1"/>
</dbReference>
<evidence type="ECO:0000256" key="2">
    <source>
        <dbReference type="ARBA" id="ARBA00005417"/>
    </source>
</evidence>
<dbReference type="InterPro" id="IPR027417">
    <property type="entry name" value="P-loop_NTPase"/>
</dbReference>
<keyword evidence="8" id="KW-0472">Membrane</keyword>
<dbReference type="PANTHER" id="PTHR43553:SF24">
    <property type="entry name" value="ENERGY-COUPLING FACTOR TRANSPORTER ATP-BINDING PROTEIN ECFA1"/>
    <property type="match status" value="1"/>
</dbReference>
<evidence type="ECO:0000256" key="4">
    <source>
        <dbReference type="ARBA" id="ARBA00022475"/>
    </source>
</evidence>
<dbReference type="CDD" id="cd03225">
    <property type="entry name" value="ABC_cobalt_CbiO_domain1"/>
    <property type="match status" value="1"/>
</dbReference>
<dbReference type="Gene3D" id="3.40.50.300">
    <property type="entry name" value="P-loop containing nucleotide triphosphate hydrolases"/>
    <property type="match status" value="1"/>
</dbReference>
<evidence type="ECO:0000313" key="10">
    <source>
        <dbReference type="EMBL" id="GCE12992.1"/>
    </source>
</evidence>
<accession>A0A402A1Q7</accession>
<dbReference type="RefSeq" id="WP_126580562.1">
    <property type="nucleotide sequence ID" value="NZ_BIFR01000001.1"/>
</dbReference>
<keyword evidence="4" id="KW-1003">Cell membrane</keyword>
<reference evidence="11" key="1">
    <citation type="submission" date="2018-12" db="EMBL/GenBank/DDBJ databases">
        <title>Tengunoibacter tsumagoiensis gen. nov., sp. nov., Dictyobacter kobayashii sp. nov., D. alpinus sp. nov., and D. joshuensis sp. nov. and description of Dictyobacteraceae fam. nov. within the order Ktedonobacterales isolated from Tengu-no-mugimeshi.</title>
        <authorList>
            <person name="Wang C.M."/>
            <person name="Zheng Y."/>
            <person name="Sakai Y."/>
            <person name="Toyoda A."/>
            <person name="Minakuchi Y."/>
            <person name="Abe K."/>
            <person name="Yokota A."/>
            <person name="Yabe S."/>
        </authorList>
    </citation>
    <scope>NUCLEOTIDE SEQUENCE [LARGE SCALE GENOMIC DNA]</scope>
    <source>
        <strain evidence="11">Uno3</strain>
    </source>
</reference>
<comment type="similarity">
    <text evidence="2">Belongs to the ABC transporter superfamily.</text>
</comment>
<name>A0A402A1Q7_9CHLR</name>
<dbReference type="PANTHER" id="PTHR43553">
    <property type="entry name" value="HEAVY METAL TRANSPORTER"/>
    <property type="match status" value="1"/>
</dbReference>
<evidence type="ECO:0000256" key="3">
    <source>
        <dbReference type="ARBA" id="ARBA00022448"/>
    </source>
</evidence>
<proteinExistence type="inferred from homology"/>
<gene>
    <name evidence="10" type="primary">ecfA_2</name>
    <name evidence="10" type="ORF">KTT_28510</name>
</gene>
<dbReference type="InterPro" id="IPR003439">
    <property type="entry name" value="ABC_transporter-like_ATP-bd"/>
</dbReference>
<dbReference type="GO" id="GO:0005524">
    <property type="term" value="F:ATP binding"/>
    <property type="evidence" value="ECO:0007669"/>
    <property type="project" value="UniProtKB-KW"/>
</dbReference>
<evidence type="ECO:0000256" key="6">
    <source>
        <dbReference type="ARBA" id="ARBA00022840"/>
    </source>
</evidence>
<sequence length="281" mass="31253">MTRTPLIDIQQASYAYPLSAGAQSQVQALVEVNLRIEQGEYVALLGHNGSGKSTLARLCNALLLPDSGRVFVAGMLTSQQQLHSQIRERIGMIFQSPDNQLIATVVEDDVAWSLARRGFTLPVIRERVDEALRAVNIAHLRWLPPHKLSGGQKQRVAIAGILALRPDCIIADEATAALDPIARQEIIDLLFRLHQEYGLTILHVTHLLEETIRAQRVLLMEQGRIVQEDTPARIFADLERLQALKLAIPEPFVLATRLRKAGIHLSEEAMSLEAMARELHS</sequence>
<evidence type="ECO:0000313" key="11">
    <source>
        <dbReference type="Proteomes" id="UP000287352"/>
    </source>
</evidence>
<dbReference type="SUPFAM" id="SSF52540">
    <property type="entry name" value="P-loop containing nucleoside triphosphate hydrolases"/>
    <property type="match status" value="1"/>
</dbReference>
<keyword evidence="7" id="KW-1278">Translocase</keyword>
<evidence type="ECO:0000256" key="5">
    <source>
        <dbReference type="ARBA" id="ARBA00022741"/>
    </source>
</evidence>
<dbReference type="SMART" id="SM00382">
    <property type="entry name" value="AAA"/>
    <property type="match status" value="1"/>
</dbReference>
<dbReference type="AlphaFoldDB" id="A0A402A1Q7"/>
<dbReference type="InterPro" id="IPR050095">
    <property type="entry name" value="ECF_ABC_transporter_ATP-bd"/>
</dbReference>
<dbReference type="EMBL" id="BIFR01000001">
    <property type="protein sequence ID" value="GCE12992.1"/>
    <property type="molecule type" value="Genomic_DNA"/>
</dbReference>
<protein>
    <submittedName>
        <fullName evidence="10">Energy-coupling factor transporter ATP-binding protein EcfA</fullName>
    </submittedName>
</protein>
<evidence type="ECO:0000256" key="8">
    <source>
        <dbReference type="ARBA" id="ARBA00023136"/>
    </source>
</evidence>
<keyword evidence="11" id="KW-1185">Reference proteome</keyword>
<comment type="subcellular location">
    <subcellularLocation>
        <location evidence="1">Cell membrane</location>
    </subcellularLocation>
</comment>
<organism evidence="10 11">
    <name type="scientific">Tengunoibacter tsumagoiensis</name>
    <dbReference type="NCBI Taxonomy" id="2014871"/>
    <lineage>
        <taxon>Bacteria</taxon>
        <taxon>Bacillati</taxon>
        <taxon>Chloroflexota</taxon>
        <taxon>Ktedonobacteria</taxon>
        <taxon>Ktedonobacterales</taxon>
        <taxon>Dictyobacteraceae</taxon>
        <taxon>Tengunoibacter</taxon>
    </lineage>
</organism>
<dbReference type="InterPro" id="IPR015856">
    <property type="entry name" value="ABC_transpr_CbiO/EcfA_su"/>
</dbReference>
<dbReference type="InterPro" id="IPR017871">
    <property type="entry name" value="ABC_transporter-like_CS"/>
</dbReference>
<dbReference type="Proteomes" id="UP000287352">
    <property type="component" value="Unassembled WGS sequence"/>
</dbReference>
<dbReference type="PROSITE" id="PS50893">
    <property type="entry name" value="ABC_TRANSPORTER_2"/>
    <property type="match status" value="1"/>
</dbReference>
<feature type="domain" description="ABC transporter" evidence="9">
    <location>
        <begin position="7"/>
        <end position="247"/>
    </location>
</feature>
<dbReference type="GO" id="GO:0043190">
    <property type="term" value="C:ATP-binding cassette (ABC) transporter complex"/>
    <property type="evidence" value="ECO:0007669"/>
    <property type="project" value="TreeGrafter"/>
</dbReference>
<dbReference type="InterPro" id="IPR003593">
    <property type="entry name" value="AAA+_ATPase"/>
</dbReference>